<name>A0AAN6QDN2_9PEZI</name>
<dbReference type="AlphaFoldDB" id="A0AAN6QDN2"/>
<dbReference type="GO" id="GO:0008168">
    <property type="term" value="F:methyltransferase activity"/>
    <property type="evidence" value="ECO:0007669"/>
    <property type="project" value="UniProtKB-KW"/>
</dbReference>
<dbReference type="Pfam" id="PF13649">
    <property type="entry name" value="Methyltransf_25"/>
    <property type="match status" value="1"/>
</dbReference>
<dbReference type="InterPro" id="IPR029063">
    <property type="entry name" value="SAM-dependent_MTases_sf"/>
</dbReference>
<accession>A0AAN6QDN2</accession>
<dbReference type="InterPro" id="IPR041698">
    <property type="entry name" value="Methyltransf_25"/>
</dbReference>
<evidence type="ECO:0000259" key="1">
    <source>
        <dbReference type="Pfam" id="PF13649"/>
    </source>
</evidence>
<proteinExistence type="predicted"/>
<keyword evidence="2" id="KW-0808">Transferase</keyword>
<dbReference type="PANTHER" id="PTHR43667">
    <property type="entry name" value="CYCLOPROPANE-FATTY-ACYL-PHOSPHOLIPID SYNTHASE"/>
    <property type="match status" value="1"/>
</dbReference>
<comment type="caution">
    <text evidence="2">The sequence shown here is derived from an EMBL/GenBank/DDBJ whole genome shotgun (WGS) entry which is preliminary data.</text>
</comment>
<keyword evidence="2" id="KW-0489">Methyltransferase</keyword>
<dbReference type="InterPro" id="IPR050723">
    <property type="entry name" value="CFA/CMAS"/>
</dbReference>
<dbReference type="CDD" id="cd02440">
    <property type="entry name" value="AdoMet_MTases"/>
    <property type="match status" value="1"/>
</dbReference>
<reference evidence="2" key="2">
    <citation type="submission" date="2023-05" db="EMBL/GenBank/DDBJ databases">
        <authorList>
            <consortium name="Lawrence Berkeley National Laboratory"/>
            <person name="Steindorff A."/>
            <person name="Hensen N."/>
            <person name="Bonometti L."/>
            <person name="Westerberg I."/>
            <person name="Brannstrom I.O."/>
            <person name="Guillou S."/>
            <person name="Cros-Aarteil S."/>
            <person name="Calhoun S."/>
            <person name="Haridas S."/>
            <person name="Kuo A."/>
            <person name="Mondo S."/>
            <person name="Pangilinan J."/>
            <person name="Riley R."/>
            <person name="Labutti K."/>
            <person name="Andreopoulos B."/>
            <person name="Lipzen A."/>
            <person name="Chen C."/>
            <person name="Yanf M."/>
            <person name="Daum C."/>
            <person name="Ng V."/>
            <person name="Clum A."/>
            <person name="Ohm R."/>
            <person name="Martin F."/>
            <person name="Silar P."/>
            <person name="Natvig D."/>
            <person name="Lalanne C."/>
            <person name="Gautier V."/>
            <person name="Ament-Velasquez S.L."/>
            <person name="Kruys A."/>
            <person name="Hutchinson M.I."/>
            <person name="Powell A.J."/>
            <person name="Barry K."/>
            <person name="Miller A.N."/>
            <person name="Grigoriev I.V."/>
            <person name="Debuchy R."/>
            <person name="Gladieux P."/>
            <person name="Thoren M.H."/>
            <person name="Johannesson H."/>
        </authorList>
    </citation>
    <scope>NUCLEOTIDE SEQUENCE</scope>
    <source>
        <strain evidence="2">CBS 508.74</strain>
    </source>
</reference>
<dbReference type="SUPFAM" id="SSF53335">
    <property type="entry name" value="S-adenosyl-L-methionine-dependent methyltransferases"/>
    <property type="match status" value="1"/>
</dbReference>
<feature type="domain" description="Methyltransferase" evidence="1">
    <location>
        <begin position="71"/>
        <end position="169"/>
    </location>
</feature>
<dbReference type="Gene3D" id="3.40.50.150">
    <property type="entry name" value="Vaccinia Virus protein VP39"/>
    <property type="match status" value="1"/>
</dbReference>
<organism evidence="2 3">
    <name type="scientific">Canariomyces notabilis</name>
    <dbReference type="NCBI Taxonomy" id="2074819"/>
    <lineage>
        <taxon>Eukaryota</taxon>
        <taxon>Fungi</taxon>
        <taxon>Dikarya</taxon>
        <taxon>Ascomycota</taxon>
        <taxon>Pezizomycotina</taxon>
        <taxon>Sordariomycetes</taxon>
        <taxon>Sordariomycetidae</taxon>
        <taxon>Sordariales</taxon>
        <taxon>Chaetomiaceae</taxon>
        <taxon>Canariomyces</taxon>
    </lineage>
</organism>
<sequence>MADLELTPTEQVPTDLKSRLKASYDAIAPTYNTWTESHGPLRLRYLNRVLSLLQPRHDASGAPSTRRISALELGCGAGLPVTKTLLSLPDTIDVHVTANDLSSTQIALGKARLGDDPRRITWVEGDMMDLSFPPDSLDLVVALYSVIHLPREEQAVLLERVAGWLRPGGLVLVNFGREEMDGAVMERWLGEEKGWMYWSGFGEAKTLEVVRERAGLEVLVSEVTSDDGGTDAEFLWVIARKKGEGESLPGV</sequence>
<dbReference type="PANTHER" id="PTHR43667:SF2">
    <property type="entry name" value="FATTY ACID C-METHYL TRANSFERASE"/>
    <property type="match status" value="1"/>
</dbReference>
<gene>
    <name evidence="2" type="ORF">N656DRAFT_785001</name>
</gene>
<protein>
    <submittedName>
        <fullName evidence="2">Methyltransferase</fullName>
    </submittedName>
</protein>
<dbReference type="GeneID" id="89940408"/>
<dbReference type="EMBL" id="MU853370">
    <property type="protein sequence ID" value="KAK4107676.1"/>
    <property type="molecule type" value="Genomic_DNA"/>
</dbReference>
<evidence type="ECO:0000313" key="3">
    <source>
        <dbReference type="Proteomes" id="UP001302812"/>
    </source>
</evidence>
<dbReference type="GO" id="GO:0032259">
    <property type="term" value="P:methylation"/>
    <property type="evidence" value="ECO:0007669"/>
    <property type="project" value="UniProtKB-KW"/>
</dbReference>
<keyword evidence="3" id="KW-1185">Reference proteome</keyword>
<evidence type="ECO:0000313" key="2">
    <source>
        <dbReference type="EMBL" id="KAK4107676.1"/>
    </source>
</evidence>
<dbReference type="Proteomes" id="UP001302812">
    <property type="component" value="Unassembled WGS sequence"/>
</dbReference>
<reference evidence="2" key="1">
    <citation type="journal article" date="2023" name="Mol. Phylogenet. Evol.">
        <title>Genome-scale phylogeny and comparative genomics of the fungal order Sordariales.</title>
        <authorList>
            <person name="Hensen N."/>
            <person name="Bonometti L."/>
            <person name="Westerberg I."/>
            <person name="Brannstrom I.O."/>
            <person name="Guillou S."/>
            <person name="Cros-Aarteil S."/>
            <person name="Calhoun S."/>
            <person name="Haridas S."/>
            <person name="Kuo A."/>
            <person name="Mondo S."/>
            <person name="Pangilinan J."/>
            <person name="Riley R."/>
            <person name="LaButti K."/>
            <person name="Andreopoulos B."/>
            <person name="Lipzen A."/>
            <person name="Chen C."/>
            <person name="Yan M."/>
            <person name="Daum C."/>
            <person name="Ng V."/>
            <person name="Clum A."/>
            <person name="Steindorff A."/>
            <person name="Ohm R.A."/>
            <person name="Martin F."/>
            <person name="Silar P."/>
            <person name="Natvig D.O."/>
            <person name="Lalanne C."/>
            <person name="Gautier V."/>
            <person name="Ament-Velasquez S.L."/>
            <person name="Kruys A."/>
            <person name="Hutchinson M.I."/>
            <person name="Powell A.J."/>
            <person name="Barry K."/>
            <person name="Miller A.N."/>
            <person name="Grigoriev I.V."/>
            <person name="Debuchy R."/>
            <person name="Gladieux P."/>
            <person name="Hiltunen Thoren M."/>
            <person name="Johannesson H."/>
        </authorList>
    </citation>
    <scope>NUCLEOTIDE SEQUENCE</scope>
    <source>
        <strain evidence="2">CBS 508.74</strain>
    </source>
</reference>
<dbReference type="RefSeq" id="XP_064665246.1">
    <property type="nucleotide sequence ID" value="XM_064816283.1"/>
</dbReference>